<accession>A0AAP0CK21</accession>
<proteinExistence type="predicted"/>
<evidence type="ECO:0000313" key="2">
    <source>
        <dbReference type="EMBL" id="KAK9055192.1"/>
    </source>
</evidence>
<keyword evidence="3" id="KW-1185">Reference proteome</keyword>
<gene>
    <name evidence="2" type="ORF">SSX86_026274</name>
</gene>
<dbReference type="EMBL" id="JBCNJP010000025">
    <property type="protein sequence ID" value="KAK9055192.1"/>
    <property type="molecule type" value="Genomic_DNA"/>
</dbReference>
<comment type="caution">
    <text evidence="2">The sequence shown here is derived from an EMBL/GenBank/DDBJ whole genome shotgun (WGS) entry which is preliminary data.</text>
</comment>
<name>A0AAP0CK21_9ASTR</name>
<reference evidence="2 3" key="1">
    <citation type="submission" date="2024-04" db="EMBL/GenBank/DDBJ databases">
        <title>The reference genome of an endangered Asteraceae, Deinandra increscens subsp. villosa, native to the Central Coast of California.</title>
        <authorList>
            <person name="Guilliams M."/>
            <person name="Hasenstab-Lehman K."/>
            <person name="Meyer R."/>
            <person name="Mcevoy S."/>
        </authorList>
    </citation>
    <scope>NUCLEOTIDE SEQUENCE [LARGE SCALE GENOMIC DNA]</scope>
    <source>
        <tissue evidence="2">Leaf</tissue>
    </source>
</reference>
<organism evidence="2 3">
    <name type="scientific">Deinandra increscens subsp. villosa</name>
    <dbReference type="NCBI Taxonomy" id="3103831"/>
    <lineage>
        <taxon>Eukaryota</taxon>
        <taxon>Viridiplantae</taxon>
        <taxon>Streptophyta</taxon>
        <taxon>Embryophyta</taxon>
        <taxon>Tracheophyta</taxon>
        <taxon>Spermatophyta</taxon>
        <taxon>Magnoliopsida</taxon>
        <taxon>eudicotyledons</taxon>
        <taxon>Gunneridae</taxon>
        <taxon>Pentapetalae</taxon>
        <taxon>asterids</taxon>
        <taxon>campanulids</taxon>
        <taxon>Asterales</taxon>
        <taxon>Asteraceae</taxon>
        <taxon>Asteroideae</taxon>
        <taxon>Heliantheae alliance</taxon>
        <taxon>Madieae</taxon>
        <taxon>Madiinae</taxon>
        <taxon>Deinandra</taxon>
    </lineage>
</organism>
<keyword evidence="1" id="KW-1133">Transmembrane helix</keyword>
<dbReference type="AlphaFoldDB" id="A0AAP0CK21"/>
<evidence type="ECO:0000313" key="3">
    <source>
        <dbReference type="Proteomes" id="UP001408789"/>
    </source>
</evidence>
<dbReference type="Proteomes" id="UP001408789">
    <property type="component" value="Unassembled WGS sequence"/>
</dbReference>
<sequence>MPPLEEEQLFPSTPGKIKIERPAHHHPMNRGIHRCFASTFTMFLWALLLIALTASYLSIQSFVDSGGRYIHRPVPRHHVIIGGPHWEKQIRSSAQIHRPHGLVGSRHRRGRLRRLARRPGAEKTRRRRCGG</sequence>
<keyword evidence="1" id="KW-0812">Transmembrane</keyword>
<feature type="transmembrane region" description="Helical" evidence="1">
    <location>
        <begin position="36"/>
        <end position="59"/>
    </location>
</feature>
<protein>
    <submittedName>
        <fullName evidence="2">Uncharacterized protein</fullName>
    </submittedName>
</protein>
<keyword evidence="1" id="KW-0472">Membrane</keyword>
<evidence type="ECO:0000256" key="1">
    <source>
        <dbReference type="SAM" id="Phobius"/>
    </source>
</evidence>